<name>A0A934S950_9BACT</name>
<dbReference type="Proteomes" id="UP000603141">
    <property type="component" value="Unassembled WGS sequence"/>
</dbReference>
<feature type="compositionally biased region" description="Low complexity" evidence="1">
    <location>
        <begin position="21"/>
        <end position="36"/>
    </location>
</feature>
<dbReference type="Pfam" id="PF13448">
    <property type="entry name" value="DUF4114"/>
    <property type="match status" value="1"/>
</dbReference>
<protein>
    <submittedName>
        <fullName evidence="4">DUF4114 domain-containing protein</fullName>
    </submittedName>
</protein>
<evidence type="ECO:0000256" key="1">
    <source>
        <dbReference type="SAM" id="MobiDB-lite"/>
    </source>
</evidence>
<accession>A0A934S950</accession>
<feature type="chain" id="PRO_5037945945" evidence="2">
    <location>
        <begin position="21"/>
        <end position="328"/>
    </location>
</feature>
<dbReference type="RefSeq" id="WP_200268038.1">
    <property type="nucleotide sequence ID" value="NZ_JAENIJ010000005.1"/>
</dbReference>
<evidence type="ECO:0000313" key="5">
    <source>
        <dbReference type="Proteomes" id="UP000603141"/>
    </source>
</evidence>
<comment type="caution">
    <text evidence="4">The sequence shown here is derived from an EMBL/GenBank/DDBJ whole genome shotgun (WGS) entry which is preliminary data.</text>
</comment>
<reference evidence="4" key="1">
    <citation type="submission" date="2021-01" db="EMBL/GenBank/DDBJ databases">
        <title>Modified the classification status of verrucomicrobia.</title>
        <authorList>
            <person name="Feng X."/>
        </authorList>
    </citation>
    <scope>NUCLEOTIDE SEQUENCE</scope>
    <source>
        <strain evidence="4">KCTC 22041</strain>
    </source>
</reference>
<feature type="signal peptide" evidence="2">
    <location>
        <begin position="1"/>
        <end position="20"/>
    </location>
</feature>
<feature type="domain" description="DUF4114" evidence="3">
    <location>
        <begin position="219"/>
        <end position="289"/>
    </location>
</feature>
<sequence>MTPRPLIACFTALTLASSLAATDNPNSNSLNAQAANAERKADKTNNGNNGNNGNSSDDDAEKSTESDSAASTGTESAADTTTSQDSEVQSAARPYNLDIAAPVQVAGSDAASADFQANVLPGMLELINQNLSESTSVGDASAIAIDPANLVLTEDATVRVYFLGEGAGYANTLGYSTTGGSPLSEDAQLIFPNVSSSGTDVRTSSEPLVAGDFVDLGTFTAGTALDFFLIANGANGGTDFFSTQQSLNADGIVHAITIAADGSAYLIIGFEDLMGGGDQDYNDAVFAVQIGKVNVANLAGLGAPEPSLAAGALLSCCALGFFRRRKHA</sequence>
<proteinExistence type="predicted"/>
<gene>
    <name evidence="4" type="ORF">JIN85_04445</name>
</gene>
<evidence type="ECO:0000256" key="2">
    <source>
        <dbReference type="SAM" id="SignalP"/>
    </source>
</evidence>
<dbReference type="InterPro" id="IPR025193">
    <property type="entry name" value="DUF4114"/>
</dbReference>
<dbReference type="AlphaFoldDB" id="A0A934S950"/>
<evidence type="ECO:0000313" key="4">
    <source>
        <dbReference type="EMBL" id="MBK1881649.1"/>
    </source>
</evidence>
<keyword evidence="2" id="KW-0732">Signal</keyword>
<feature type="compositionally biased region" description="Polar residues" evidence="1">
    <location>
        <begin position="66"/>
        <end position="89"/>
    </location>
</feature>
<feature type="compositionally biased region" description="Low complexity" evidence="1">
    <location>
        <begin position="45"/>
        <end position="54"/>
    </location>
</feature>
<feature type="region of interest" description="Disordered" evidence="1">
    <location>
        <begin position="21"/>
        <end position="89"/>
    </location>
</feature>
<dbReference type="EMBL" id="JAENIJ010000005">
    <property type="protein sequence ID" value="MBK1881649.1"/>
    <property type="molecule type" value="Genomic_DNA"/>
</dbReference>
<organism evidence="4 5">
    <name type="scientific">Luteolibacter pohnpeiensis</name>
    <dbReference type="NCBI Taxonomy" id="454153"/>
    <lineage>
        <taxon>Bacteria</taxon>
        <taxon>Pseudomonadati</taxon>
        <taxon>Verrucomicrobiota</taxon>
        <taxon>Verrucomicrobiia</taxon>
        <taxon>Verrucomicrobiales</taxon>
        <taxon>Verrucomicrobiaceae</taxon>
        <taxon>Luteolibacter</taxon>
    </lineage>
</organism>
<keyword evidence="5" id="KW-1185">Reference proteome</keyword>
<evidence type="ECO:0000259" key="3">
    <source>
        <dbReference type="Pfam" id="PF13448"/>
    </source>
</evidence>